<dbReference type="EMBL" id="QVQW01000101">
    <property type="protein sequence ID" value="RKU40495.1"/>
    <property type="molecule type" value="Genomic_DNA"/>
</dbReference>
<evidence type="ECO:0000256" key="1">
    <source>
        <dbReference type="SAM" id="MobiDB-lite"/>
    </source>
</evidence>
<evidence type="ECO:0000313" key="3">
    <source>
        <dbReference type="EMBL" id="RKU40495.1"/>
    </source>
</evidence>
<dbReference type="Proteomes" id="UP000275385">
    <property type="component" value="Unassembled WGS sequence"/>
</dbReference>
<dbReference type="GO" id="GO:0005634">
    <property type="term" value="C:nucleus"/>
    <property type="evidence" value="ECO:0007669"/>
    <property type="project" value="TreeGrafter"/>
</dbReference>
<feature type="domain" description="5'-3' DNA helicase ZGRF1-like N-terminal" evidence="2">
    <location>
        <begin position="23"/>
        <end position="104"/>
    </location>
</feature>
<proteinExistence type="predicted"/>
<keyword evidence="4" id="KW-1185">Reference proteome</keyword>
<evidence type="ECO:0000313" key="4">
    <source>
        <dbReference type="Proteomes" id="UP000275385"/>
    </source>
</evidence>
<feature type="region of interest" description="Disordered" evidence="1">
    <location>
        <begin position="262"/>
        <end position="285"/>
    </location>
</feature>
<comment type="caution">
    <text evidence="3">The sequence shown here is derived from an EMBL/GenBank/DDBJ whole genome shotgun (WGS) entry which is preliminary data.</text>
</comment>
<dbReference type="PANTHER" id="PTHR28535">
    <property type="entry name" value="ZINC FINGER GRF-TYPE CONTAINING 1"/>
    <property type="match status" value="1"/>
</dbReference>
<dbReference type="GO" id="GO:0035861">
    <property type="term" value="C:site of double-strand break"/>
    <property type="evidence" value="ECO:0007669"/>
    <property type="project" value="TreeGrafter"/>
</dbReference>
<dbReference type="PANTHER" id="PTHR28535:SF1">
    <property type="entry name" value="PROTEIN ZGRF1"/>
    <property type="match status" value="1"/>
</dbReference>
<feature type="compositionally biased region" description="Basic and acidic residues" evidence="1">
    <location>
        <begin position="378"/>
        <end position="397"/>
    </location>
</feature>
<feature type="region of interest" description="Disordered" evidence="1">
    <location>
        <begin position="567"/>
        <end position="681"/>
    </location>
</feature>
<feature type="region of interest" description="Disordered" evidence="1">
    <location>
        <begin position="173"/>
        <end position="223"/>
    </location>
</feature>
<organism evidence="3 4">
    <name type="scientific">Coniochaeta pulveracea</name>
    <dbReference type="NCBI Taxonomy" id="177199"/>
    <lineage>
        <taxon>Eukaryota</taxon>
        <taxon>Fungi</taxon>
        <taxon>Dikarya</taxon>
        <taxon>Ascomycota</taxon>
        <taxon>Pezizomycotina</taxon>
        <taxon>Sordariomycetes</taxon>
        <taxon>Sordariomycetidae</taxon>
        <taxon>Coniochaetales</taxon>
        <taxon>Coniochaetaceae</taxon>
        <taxon>Coniochaeta</taxon>
    </lineage>
</organism>
<accession>A0A420XXW2</accession>
<gene>
    <name evidence="3" type="ORF">DL546_002214</name>
</gene>
<dbReference type="STRING" id="177199.A0A420XXW2"/>
<sequence>MIRVSNSTAITSVGAATGSSAVVREYLCLFTHDLRRKQKRWEDGRLKYHTFNKRVMVYDERGNFVGDMHWQSGWDFDVGEEVQLERGGVIVQVSDCVGQETQDLSELLDKRVQEREERLLEKEHRRTAPSGVGIPNHSLSSTGLDARVQQQTPRLPQIRHRPLTALLGTPTGQHARAAALSESPYDQRKQAVEATSASPSGPDRPDRPVKRRRLQEAPSSKMGYAQSLFGATLSLSGTPSSSLRSASRQTVPAVAVAGADAPLAPERCDVEAQPNSDSDQKERHDPGYLVTAERNASVGDARLKPPRAPLKALPRSFEQATANRAASRLFRHSPVNHLESSSLDLRLHQSNPLSEEVIDLTVSSENWDPMNPGVTSPDRGHSKTGQKESKETTGRVDEATKIYETNRNDFPEPTTPKEPAGVHTEVLEEQAPRLIRSRRTELHLKSRRKRGLLMLAEPVSIEAKAKPRVPHTHTAVTPSLAVEEEVQAWANLSDNDTFDYEATSSRGRLSCTLVETPDTHGTSREPVQYQSDAGADLLLVGTGGEGKSSDEAVGRERRKSGALCAAVDSHDGLGSSPKEAFPEGHSTGKLRSRQPPFVVSDNNTPDEGQQGDVPAQQNTAPAGKQRLRKTLTRLKQPATGSEDNVLGVRRPIGGGPVTEGSDCSEEGRPSITDSADGTSPARSVAPRLVKFGRRSVRSKEVIGFAMEDVAGSVGSQYRGLSASAVTSARHMTQTDKVGPEVEDTGRHMAAHRTIPEPERTPTRAAQKLSPRTTREKGTPGVAGCLVQVQPLMVLDTGARHQPAAPRARDPEGIRVASEEVVCAEDSMEPVPQLSEQAKHGKESEVEQQGFATRVELVLPAEETVEAKHPVGFGTSSVRSGGCVRAEGNVAPFLDIHGTLTVANPTPRIANPATRGRKAALKSHAAGQPPLPALPSDLMREGVQKAQPRVIAQEGNFSGIGAPRKRKMTYPGFVSAKEGGPWSREAHDLLEFVRPS</sequence>
<feature type="compositionally biased region" description="Basic and acidic residues" evidence="1">
    <location>
        <begin position="737"/>
        <end position="746"/>
    </location>
</feature>
<feature type="region of interest" description="Disordered" evidence="1">
    <location>
        <begin position="726"/>
        <end position="779"/>
    </location>
</feature>
<dbReference type="AlphaFoldDB" id="A0A420XXW2"/>
<dbReference type="OrthoDB" id="6513042at2759"/>
<feature type="region of interest" description="Disordered" evidence="1">
    <location>
        <begin position="364"/>
        <end position="397"/>
    </location>
</feature>
<dbReference type="InterPro" id="IPR018838">
    <property type="entry name" value="ZGRF1-like_N"/>
</dbReference>
<dbReference type="GO" id="GO:0006302">
    <property type="term" value="P:double-strand break repair"/>
    <property type="evidence" value="ECO:0007669"/>
    <property type="project" value="TreeGrafter"/>
</dbReference>
<evidence type="ECO:0000259" key="2">
    <source>
        <dbReference type="Pfam" id="PF10382"/>
    </source>
</evidence>
<feature type="compositionally biased region" description="Polar residues" evidence="1">
    <location>
        <begin position="726"/>
        <end position="735"/>
    </location>
</feature>
<reference evidence="3 4" key="1">
    <citation type="submission" date="2018-08" db="EMBL/GenBank/DDBJ databases">
        <title>Draft genome of the lignicolous fungus Coniochaeta pulveracea.</title>
        <authorList>
            <person name="Borstlap C.J."/>
            <person name="De Witt R.N."/>
            <person name="Botha A."/>
            <person name="Volschenk H."/>
        </authorList>
    </citation>
    <scope>NUCLEOTIDE SEQUENCE [LARGE SCALE GENOMIC DNA]</scope>
    <source>
        <strain evidence="3 4">CAB683</strain>
    </source>
</reference>
<dbReference type="InterPro" id="IPR052800">
    <property type="entry name" value="DNA_Repair_Helicase_ZGRF1"/>
</dbReference>
<protein>
    <recommendedName>
        <fullName evidence="2">5'-3' DNA helicase ZGRF1-like N-terminal domain-containing protein</fullName>
    </recommendedName>
</protein>
<name>A0A420XXW2_9PEZI</name>
<feature type="compositionally biased region" description="Polar residues" evidence="1">
    <location>
        <begin position="671"/>
        <end position="681"/>
    </location>
</feature>
<dbReference type="Pfam" id="PF10382">
    <property type="entry name" value="ZGRF1-like_N"/>
    <property type="match status" value="1"/>
</dbReference>